<dbReference type="InterPro" id="IPR020103">
    <property type="entry name" value="PsdUridine_synth_cat_dom_sf"/>
</dbReference>
<comment type="catalytic activity">
    <reaction evidence="4 7">
        <text>uridine(38/39/40) in tRNA = pseudouridine(38/39/40) in tRNA</text>
        <dbReference type="Rhea" id="RHEA:22376"/>
        <dbReference type="Rhea" id="RHEA-COMP:10085"/>
        <dbReference type="Rhea" id="RHEA-COMP:10087"/>
        <dbReference type="ChEBI" id="CHEBI:65314"/>
        <dbReference type="ChEBI" id="CHEBI:65315"/>
        <dbReference type="EC" id="5.4.99.12"/>
    </reaction>
</comment>
<evidence type="ECO:0000313" key="9">
    <source>
        <dbReference type="EMBL" id="SDD32447.1"/>
    </source>
</evidence>
<dbReference type="PIRSF" id="PIRSF001430">
    <property type="entry name" value="tRNA_psdUrid_synth"/>
    <property type="match status" value="1"/>
</dbReference>
<evidence type="ECO:0000256" key="4">
    <source>
        <dbReference type="HAMAP-Rule" id="MF_00171"/>
    </source>
</evidence>
<proteinExistence type="inferred from homology"/>
<dbReference type="EMBL" id="FNAK01000001">
    <property type="protein sequence ID" value="SDD32447.1"/>
    <property type="molecule type" value="Genomic_DNA"/>
</dbReference>
<dbReference type="Proteomes" id="UP000183685">
    <property type="component" value="Unassembled WGS sequence"/>
</dbReference>
<comment type="subunit">
    <text evidence="4">Homodimer.</text>
</comment>
<feature type="domain" description="Pseudouridine synthase I TruA alpha/beta" evidence="8">
    <location>
        <begin position="7"/>
        <end position="107"/>
    </location>
</feature>
<comment type="function">
    <text evidence="4">Formation of pseudouridine at positions 38, 39 and 40 in the anticodon stem and loop of transfer RNAs.</text>
</comment>
<dbReference type="RefSeq" id="WP_068308599.1">
    <property type="nucleotide sequence ID" value="NZ_FNAK01000001.1"/>
</dbReference>
<dbReference type="Gene3D" id="3.30.70.580">
    <property type="entry name" value="Pseudouridine synthase I, catalytic domain, N-terminal subdomain"/>
    <property type="match status" value="1"/>
</dbReference>
<name>A0A1G6TVQ1_9PROT</name>
<dbReference type="STRING" id="637679.GCA_001550055_00537"/>
<keyword evidence="3 4" id="KW-0413">Isomerase</keyword>
<dbReference type="PANTHER" id="PTHR11142">
    <property type="entry name" value="PSEUDOURIDYLATE SYNTHASE"/>
    <property type="match status" value="1"/>
</dbReference>
<dbReference type="GO" id="GO:0003723">
    <property type="term" value="F:RNA binding"/>
    <property type="evidence" value="ECO:0007669"/>
    <property type="project" value="InterPro"/>
</dbReference>
<comment type="similarity">
    <text evidence="1 4 7">Belongs to the tRNA pseudouridine synthase TruA family.</text>
</comment>
<dbReference type="CDD" id="cd02570">
    <property type="entry name" value="PseudoU_synth_EcTruA"/>
    <property type="match status" value="1"/>
</dbReference>
<protein>
    <recommendedName>
        <fullName evidence="4">tRNA pseudouridine synthase A</fullName>
        <ecNumber evidence="4">5.4.99.12</ecNumber>
    </recommendedName>
    <alternativeName>
        <fullName evidence="4">tRNA pseudouridine(38-40) synthase</fullName>
    </alternativeName>
    <alternativeName>
        <fullName evidence="4">tRNA pseudouridylate synthase I</fullName>
    </alternativeName>
    <alternativeName>
        <fullName evidence="4">tRNA-uridine isomerase I</fullName>
    </alternativeName>
</protein>
<dbReference type="OrthoDB" id="9811823at2"/>
<dbReference type="PANTHER" id="PTHR11142:SF0">
    <property type="entry name" value="TRNA PSEUDOURIDINE SYNTHASE-LIKE 1"/>
    <property type="match status" value="1"/>
</dbReference>
<reference evidence="9 10" key="1">
    <citation type="submission" date="2016-10" db="EMBL/GenBank/DDBJ databases">
        <authorList>
            <person name="de Groot N.N."/>
        </authorList>
    </citation>
    <scope>NUCLEOTIDE SEQUENCE [LARGE SCALE GENOMIC DNA]</scope>
    <source>
        <strain evidence="9 10">CGMCC 1.9109</strain>
    </source>
</reference>
<dbReference type="FunFam" id="3.30.70.580:FF:000001">
    <property type="entry name" value="tRNA pseudouridine synthase A"/>
    <property type="match status" value="1"/>
</dbReference>
<keyword evidence="2 4" id="KW-0819">tRNA processing</keyword>
<dbReference type="InterPro" id="IPR020097">
    <property type="entry name" value="PsdUridine_synth_TruA_a/b_dom"/>
</dbReference>
<evidence type="ECO:0000256" key="5">
    <source>
        <dbReference type="PIRSR" id="PIRSR001430-1"/>
    </source>
</evidence>
<comment type="caution">
    <text evidence="4">Lacks conserved residue(s) required for the propagation of feature annotation.</text>
</comment>
<dbReference type="InterPro" id="IPR020095">
    <property type="entry name" value="PsdUridine_synth_TruA_C"/>
</dbReference>
<feature type="domain" description="Pseudouridine synthase I TruA alpha/beta" evidence="8">
    <location>
        <begin position="146"/>
        <end position="248"/>
    </location>
</feature>
<dbReference type="Gene3D" id="3.30.70.660">
    <property type="entry name" value="Pseudouridine synthase I, catalytic domain, C-terminal subdomain"/>
    <property type="match status" value="1"/>
</dbReference>
<evidence type="ECO:0000259" key="8">
    <source>
        <dbReference type="Pfam" id="PF01416"/>
    </source>
</evidence>
<evidence type="ECO:0000256" key="2">
    <source>
        <dbReference type="ARBA" id="ARBA00022694"/>
    </source>
</evidence>
<evidence type="ECO:0000256" key="7">
    <source>
        <dbReference type="RuleBase" id="RU003792"/>
    </source>
</evidence>
<accession>A0A1G6TVQ1</accession>
<gene>
    <name evidence="4" type="primary">truA</name>
    <name evidence="9" type="ORF">SAMN04488071_0353</name>
</gene>
<dbReference type="NCBIfam" id="TIGR00071">
    <property type="entry name" value="hisT_truA"/>
    <property type="match status" value="1"/>
</dbReference>
<dbReference type="GO" id="GO:0031119">
    <property type="term" value="P:tRNA pseudouridine synthesis"/>
    <property type="evidence" value="ECO:0007669"/>
    <property type="project" value="UniProtKB-UniRule"/>
</dbReference>
<dbReference type="InterPro" id="IPR001406">
    <property type="entry name" value="PsdUridine_synth_TruA"/>
</dbReference>
<evidence type="ECO:0000256" key="6">
    <source>
        <dbReference type="PIRSR" id="PIRSR001430-2"/>
    </source>
</evidence>
<organism evidence="9 10">
    <name type="scientific">Kordiimonas lacus</name>
    <dbReference type="NCBI Taxonomy" id="637679"/>
    <lineage>
        <taxon>Bacteria</taxon>
        <taxon>Pseudomonadati</taxon>
        <taxon>Pseudomonadota</taxon>
        <taxon>Alphaproteobacteria</taxon>
        <taxon>Kordiimonadales</taxon>
        <taxon>Kordiimonadaceae</taxon>
        <taxon>Kordiimonas</taxon>
    </lineage>
</organism>
<feature type="binding site" evidence="4 6">
    <location>
        <position position="113"/>
    </location>
    <ligand>
        <name>substrate</name>
    </ligand>
</feature>
<dbReference type="GO" id="GO:0160147">
    <property type="term" value="F:tRNA pseudouridine(38-40) synthase activity"/>
    <property type="evidence" value="ECO:0007669"/>
    <property type="project" value="UniProtKB-EC"/>
</dbReference>
<evidence type="ECO:0000256" key="1">
    <source>
        <dbReference type="ARBA" id="ARBA00009375"/>
    </source>
</evidence>
<feature type="active site" description="Nucleophile" evidence="4 5">
    <location>
        <position position="53"/>
    </location>
</feature>
<dbReference type="EC" id="5.4.99.12" evidence="4"/>
<keyword evidence="10" id="KW-1185">Reference proteome</keyword>
<evidence type="ECO:0000256" key="3">
    <source>
        <dbReference type="ARBA" id="ARBA00023235"/>
    </source>
</evidence>
<dbReference type="HAMAP" id="MF_00171">
    <property type="entry name" value="TruA"/>
    <property type="match status" value="1"/>
</dbReference>
<dbReference type="Pfam" id="PF01416">
    <property type="entry name" value="PseudoU_synth_1"/>
    <property type="match status" value="2"/>
</dbReference>
<sequence>MQRFKLIVEYDGRPFVGWQRQENGPSVQATIEDAIKKFAPGEAPRVIGSGRTDAGVHALGQVAHFDLERDMTPDQVQGALNYHMQPRNTVAIVKAEAVDSEFSARFDAVKRHYVYRIANRRAPLTFDAGLKWHVKTPLDHEAMHDAAQILVGQHDFTTFRHVACQAKSPVKTMDYLTVEREGDEVRLLAGARSFLHHQIRSIVGTLKLVGAGNWTKADVQAALDARDRQALGLNAPPDGLYFKHVEFEG</sequence>
<dbReference type="AlphaFoldDB" id="A0A1G6TVQ1"/>
<evidence type="ECO:0000313" key="10">
    <source>
        <dbReference type="Proteomes" id="UP000183685"/>
    </source>
</evidence>
<dbReference type="InterPro" id="IPR020094">
    <property type="entry name" value="TruA/RsuA/RluB/E/F_N"/>
</dbReference>
<dbReference type="SUPFAM" id="SSF55120">
    <property type="entry name" value="Pseudouridine synthase"/>
    <property type="match status" value="1"/>
</dbReference>